<gene>
    <name evidence="3" type="ORF">AMSG_05138</name>
</gene>
<dbReference type="InterPro" id="IPR040051">
    <property type="entry name" value="SECISBP2"/>
</dbReference>
<dbReference type="PANTHER" id="PTHR13284">
    <property type="entry name" value="GH01354P"/>
    <property type="match status" value="1"/>
</dbReference>
<evidence type="ECO:0000259" key="2">
    <source>
        <dbReference type="Pfam" id="PF01248"/>
    </source>
</evidence>
<protein>
    <recommendedName>
        <fullName evidence="2">Ribosomal protein eL8/eL30/eS12/Gadd45 domain-containing protein</fullName>
    </recommendedName>
</protein>
<feature type="compositionally biased region" description="Basic residues" evidence="1">
    <location>
        <begin position="144"/>
        <end position="155"/>
    </location>
</feature>
<evidence type="ECO:0000313" key="3">
    <source>
        <dbReference type="EMBL" id="KNC49160.1"/>
    </source>
</evidence>
<dbReference type="RefSeq" id="XP_013758181.1">
    <property type="nucleotide sequence ID" value="XM_013902727.1"/>
</dbReference>
<feature type="region of interest" description="Disordered" evidence="1">
    <location>
        <begin position="220"/>
        <end position="245"/>
    </location>
</feature>
<dbReference type="InterPro" id="IPR004038">
    <property type="entry name" value="Ribosomal_eL8/eL30/eS12/Gad45"/>
</dbReference>
<reference evidence="3 4" key="1">
    <citation type="submission" date="2010-05" db="EMBL/GenBank/DDBJ databases">
        <title>The Genome Sequence of Thecamonas trahens ATCC 50062.</title>
        <authorList>
            <consortium name="The Broad Institute Genome Sequencing Platform"/>
            <person name="Russ C."/>
            <person name="Cuomo C."/>
            <person name="Shea T."/>
            <person name="Young S.K."/>
            <person name="Zeng Q."/>
            <person name="Koehrsen M."/>
            <person name="Haas B."/>
            <person name="Borodovsky M."/>
            <person name="Guigo R."/>
            <person name="Alvarado L."/>
            <person name="Berlin A."/>
            <person name="Bochicchio J."/>
            <person name="Borenstein D."/>
            <person name="Chapman S."/>
            <person name="Chen Z."/>
            <person name="Freedman E."/>
            <person name="Gellesch M."/>
            <person name="Goldberg J."/>
            <person name="Griggs A."/>
            <person name="Gujja S."/>
            <person name="Heilman E."/>
            <person name="Heiman D."/>
            <person name="Hepburn T."/>
            <person name="Howarth C."/>
            <person name="Jen D."/>
            <person name="Larson L."/>
            <person name="Mehta T."/>
            <person name="Park D."/>
            <person name="Pearson M."/>
            <person name="Roberts A."/>
            <person name="Saif S."/>
            <person name="Shenoy N."/>
            <person name="Sisk P."/>
            <person name="Stolte C."/>
            <person name="Sykes S."/>
            <person name="Thomson T."/>
            <person name="Walk T."/>
            <person name="White J."/>
            <person name="Yandava C."/>
            <person name="Burger G."/>
            <person name="Gray M.W."/>
            <person name="Holland P.W.H."/>
            <person name="King N."/>
            <person name="Lang F.B.F."/>
            <person name="Roger A.J."/>
            <person name="Ruiz-Trillo I."/>
            <person name="Lander E."/>
            <person name="Nusbaum C."/>
        </authorList>
    </citation>
    <scope>NUCLEOTIDE SEQUENCE [LARGE SCALE GENOMIC DNA]</scope>
    <source>
        <strain evidence="3 4">ATCC 50062</strain>
    </source>
</reference>
<dbReference type="GO" id="GO:0003730">
    <property type="term" value="F:mRNA 3'-UTR binding"/>
    <property type="evidence" value="ECO:0007669"/>
    <property type="project" value="TreeGrafter"/>
</dbReference>
<feature type="domain" description="Ribosomal protein eL8/eL30/eS12/Gadd45" evidence="2">
    <location>
        <begin position="409"/>
        <end position="494"/>
    </location>
</feature>
<dbReference type="STRING" id="461836.A0A0L0DAA4"/>
<name>A0A0L0DAA4_THETB</name>
<proteinExistence type="predicted"/>
<dbReference type="AlphaFoldDB" id="A0A0L0DAA4"/>
<dbReference type="GO" id="GO:0035368">
    <property type="term" value="F:selenocysteine insertion sequence binding"/>
    <property type="evidence" value="ECO:0007669"/>
    <property type="project" value="InterPro"/>
</dbReference>
<dbReference type="PANTHER" id="PTHR13284:SF4">
    <property type="entry name" value="C2H2-TYPE DOMAIN-CONTAINING PROTEIN"/>
    <property type="match status" value="1"/>
</dbReference>
<feature type="compositionally biased region" description="Basic residues" evidence="1">
    <location>
        <begin position="187"/>
        <end position="199"/>
    </location>
</feature>
<dbReference type="OMA" id="WHSSHNG"/>
<dbReference type="GeneID" id="25564611"/>
<feature type="compositionally biased region" description="Low complexity" evidence="1">
    <location>
        <begin position="171"/>
        <end position="185"/>
    </location>
</feature>
<dbReference type="GO" id="GO:1990904">
    <property type="term" value="C:ribonucleoprotein complex"/>
    <property type="evidence" value="ECO:0007669"/>
    <property type="project" value="TreeGrafter"/>
</dbReference>
<dbReference type="Proteomes" id="UP000054408">
    <property type="component" value="Unassembled WGS sequence"/>
</dbReference>
<accession>A0A0L0DAA4</accession>
<keyword evidence="4" id="KW-1185">Reference proteome</keyword>
<dbReference type="GO" id="GO:0043021">
    <property type="term" value="F:ribonucleoprotein complex binding"/>
    <property type="evidence" value="ECO:0007669"/>
    <property type="project" value="TreeGrafter"/>
</dbReference>
<dbReference type="EMBL" id="GL349453">
    <property type="protein sequence ID" value="KNC49160.1"/>
    <property type="molecule type" value="Genomic_DNA"/>
</dbReference>
<feature type="compositionally biased region" description="Basic residues" evidence="1">
    <location>
        <begin position="96"/>
        <end position="108"/>
    </location>
</feature>
<evidence type="ECO:0000313" key="4">
    <source>
        <dbReference type="Proteomes" id="UP000054408"/>
    </source>
</evidence>
<dbReference type="InterPro" id="IPR029064">
    <property type="entry name" value="Ribosomal_eL30-like_sf"/>
</dbReference>
<feature type="region of interest" description="Disordered" evidence="1">
    <location>
        <begin position="1"/>
        <end position="199"/>
    </location>
</feature>
<dbReference type="eggNOG" id="ENOG502QUP4">
    <property type="taxonomic scope" value="Eukaryota"/>
</dbReference>
<dbReference type="SUPFAM" id="SSF55315">
    <property type="entry name" value="L30e-like"/>
    <property type="match status" value="1"/>
</dbReference>
<dbReference type="OrthoDB" id="263617at2759"/>
<feature type="region of interest" description="Disordered" evidence="1">
    <location>
        <begin position="268"/>
        <end position="295"/>
    </location>
</feature>
<feature type="compositionally biased region" description="Low complexity" evidence="1">
    <location>
        <begin position="269"/>
        <end position="288"/>
    </location>
</feature>
<dbReference type="GO" id="GO:0005739">
    <property type="term" value="C:mitochondrion"/>
    <property type="evidence" value="ECO:0007669"/>
    <property type="project" value="TreeGrafter"/>
</dbReference>
<sequence>MSAESEWAVVAKRNPDFVLSDAAFPPPSAVRKPQDKSPAARKLQGEPSAWSQPPPQRSQPDQPSKASPNRAVATNAWGLPAVQPAAAAGGDDGSGKKKRKRRPRRRNKTSGGGGGGSSGSGVAEARRRPAPGPGQISLMDFKITKRVGQRVRKQMGIRQKLAESKRKARQARSAAAAPTSFTAKSQTRGKVRRRKKRLSTLKKVVNSERARLLEALRAAAAENGPDADPDVGPDEKADAVDSDPDAGLEWVKPLLEIEAFAQLLAELEGSSSGSDAGSDAGSNAGSDPDSGDETGLANELEDAIATELETGLEAAQVARMADGASSELAEELEEAARAESEALRMFLARLLPRALQLAHVAVAKSPALAQVLPDNHREYVDQLVPPELNRLIPPMLKELSRLQERARVLNPTKAKRRLVTGLREVVKFVKVGTAKAVIVAPDIEKVEADGGLDDKIAFIRTRAAELGIPLVYALSRNRLGRAMGRKLKISVAAILFYDGVNTEFNRMVELADEGRAAFDAALAAAES</sequence>
<dbReference type="Pfam" id="PF01248">
    <property type="entry name" value="Ribosomal_L7Ae"/>
    <property type="match status" value="1"/>
</dbReference>
<feature type="compositionally biased region" description="Gly residues" evidence="1">
    <location>
        <begin position="110"/>
        <end position="119"/>
    </location>
</feature>
<organism evidence="3 4">
    <name type="scientific">Thecamonas trahens ATCC 50062</name>
    <dbReference type="NCBI Taxonomy" id="461836"/>
    <lineage>
        <taxon>Eukaryota</taxon>
        <taxon>Apusozoa</taxon>
        <taxon>Apusomonadida</taxon>
        <taxon>Apusomonadidae</taxon>
        <taxon>Thecamonas</taxon>
    </lineage>
</organism>
<evidence type="ECO:0000256" key="1">
    <source>
        <dbReference type="SAM" id="MobiDB-lite"/>
    </source>
</evidence>
<dbReference type="Gene3D" id="3.30.1330.30">
    <property type="match status" value="1"/>
</dbReference>